<keyword evidence="6" id="KW-0131">Cell cycle</keyword>
<dbReference type="PANTHER" id="PTHR12558">
    <property type="entry name" value="CELL DIVISION CYCLE 16,23,27"/>
    <property type="match status" value="1"/>
</dbReference>
<dbReference type="Gene3D" id="1.25.40.10">
    <property type="entry name" value="Tetratricopeptide repeat domain"/>
    <property type="match status" value="2"/>
</dbReference>
<feature type="domain" description="Cdc23" evidence="9">
    <location>
        <begin position="14"/>
        <end position="270"/>
    </location>
</feature>
<gene>
    <name evidence="10" type="primary">Cdc23</name>
</gene>
<protein>
    <submittedName>
        <fullName evidence="10">Cell division cycle protein 23 homolog</fullName>
    </submittedName>
</protein>
<dbReference type="InterPro" id="IPR011990">
    <property type="entry name" value="TPR-like_helical_dom_sf"/>
</dbReference>
<dbReference type="SUPFAM" id="SSF48452">
    <property type="entry name" value="TPR-like"/>
    <property type="match status" value="1"/>
</dbReference>
<dbReference type="GO" id="GO:0051301">
    <property type="term" value="P:cell division"/>
    <property type="evidence" value="ECO:0007669"/>
    <property type="project" value="UniProtKB-KW"/>
</dbReference>
<evidence type="ECO:0000256" key="4">
    <source>
        <dbReference type="ARBA" id="ARBA00022786"/>
    </source>
</evidence>
<dbReference type="GO" id="GO:0045842">
    <property type="term" value="P:positive regulation of mitotic metaphase/anaphase transition"/>
    <property type="evidence" value="ECO:0007669"/>
    <property type="project" value="TreeGrafter"/>
</dbReference>
<dbReference type="Pfam" id="PF13432">
    <property type="entry name" value="TPR_16"/>
    <property type="match status" value="1"/>
</dbReference>
<dbReference type="PANTHER" id="PTHR12558:SF10">
    <property type="entry name" value="CELL DIVISION CYCLE PROTEIN 23 HOMOLOG"/>
    <property type="match status" value="1"/>
</dbReference>
<reference evidence="10" key="1">
    <citation type="submission" date="2020-04" db="EMBL/GenBank/DDBJ databases">
        <authorList>
            <person name="Neveu A P."/>
        </authorList>
    </citation>
    <scope>NUCLEOTIDE SEQUENCE</scope>
    <source>
        <tissue evidence="10">Whole embryo</tissue>
    </source>
</reference>
<keyword evidence="1 10" id="KW-0132">Cell division</keyword>
<evidence type="ECO:0000256" key="2">
    <source>
        <dbReference type="ARBA" id="ARBA00022737"/>
    </source>
</evidence>
<dbReference type="PROSITE" id="PS50005">
    <property type="entry name" value="TPR"/>
    <property type="match status" value="3"/>
</dbReference>
<keyword evidence="4" id="KW-0833">Ubl conjugation pathway</keyword>
<evidence type="ECO:0000256" key="8">
    <source>
        <dbReference type="SAM" id="MobiDB-lite"/>
    </source>
</evidence>
<sequence>MSKIITEKFDKHHIKFEILSAIKNCQAYGLTTTTKWLAELSAALDCTPVKPPTEYITSYYGSAENLSHEESTENFKHMDQYTLAKSYFDIGEYDRASHVVKDDKSGPSYFLHVYSRYLSAVKKHQLDHIYSHNTVDRALGKNDHLRMLRAELAQRYKNSTMDSFALYLYGIILKKTSEMSTSLHRNEAVSILSQSVRKYPMNWGAWHELSSLVSDQQSLSAMDLPQHWMKDFFLAQTHVDLINAEEALNIYDSLKKCGFPESCHIKTQEAIAQHNRRVFDDAIVLLEEVREQDPYRLDDMDILSNMYYVKGRRADLAHLAHHCTQVDKYRVETCCIVGNYYSIRSDHEKAVLYFQRALKLNPNYLSAWTLMGHEYTEVKNTSAAIQAYRNAVDLNRRDYRAWYGLGQTYELLKMYSYALYYFKQSHRLRPFDSRMLMAVGETYEVLERPEEAKMCYRKAIAVGDIEGMANTKLAKLYRSEESNEWAAYYYERFAQQSEERGVVEGTSFHTETYSFLARHYLQTSVYDSATYYAHKCCEHPAVREEGKAILRQISQLRGIGEANEDSELDLTNQPTPGTHLQRIRSAHDSSVGAMDTDSPAGGSVGPIKLSFSPGHAESDVSNIM</sequence>
<evidence type="ECO:0000256" key="3">
    <source>
        <dbReference type="ARBA" id="ARBA00022776"/>
    </source>
</evidence>
<dbReference type="InterPro" id="IPR019734">
    <property type="entry name" value="TPR_rpt"/>
</dbReference>
<evidence type="ECO:0000256" key="7">
    <source>
        <dbReference type="PROSITE-ProRule" id="PRU00339"/>
    </source>
</evidence>
<evidence type="ECO:0000256" key="5">
    <source>
        <dbReference type="ARBA" id="ARBA00022803"/>
    </source>
</evidence>
<dbReference type="SMART" id="SM00028">
    <property type="entry name" value="TPR"/>
    <property type="match status" value="4"/>
</dbReference>
<dbReference type="GO" id="GO:0016567">
    <property type="term" value="P:protein ubiquitination"/>
    <property type="evidence" value="ECO:0007669"/>
    <property type="project" value="TreeGrafter"/>
</dbReference>
<dbReference type="AlphaFoldDB" id="A0A6F9D9D7"/>
<keyword evidence="5 7" id="KW-0802">TPR repeat</keyword>
<accession>A0A6F9D9D7</accession>
<dbReference type="Pfam" id="PF04049">
    <property type="entry name" value="ANAPC8"/>
    <property type="match status" value="1"/>
</dbReference>
<evidence type="ECO:0000259" key="9">
    <source>
        <dbReference type="Pfam" id="PF04049"/>
    </source>
</evidence>
<dbReference type="EMBL" id="LR783754">
    <property type="protein sequence ID" value="CAB3229174.1"/>
    <property type="molecule type" value="mRNA"/>
</dbReference>
<dbReference type="Pfam" id="PF13181">
    <property type="entry name" value="TPR_8"/>
    <property type="match status" value="2"/>
</dbReference>
<feature type="repeat" description="TPR" evidence="7">
    <location>
        <begin position="399"/>
        <end position="432"/>
    </location>
</feature>
<evidence type="ECO:0000256" key="6">
    <source>
        <dbReference type="ARBA" id="ARBA00023306"/>
    </source>
</evidence>
<dbReference type="GO" id="GO:0005680">
    <property type="term" value="C:anaphase-promoting complex"/>
    <property type="evidence" value="ECO:0007669"/>
    <property type="project" value="InterPro"/>
</dbReference>
<feature type="repeat" description="TPR" evidence="7">
    <location>
        <begin position="331"/>
        <end position="364"/>
    </location>
</feature>
<evidence type="ECO:0000256" key="1">
    <source>
        <dbReference type="ARBA" id="ARBA00022618"/>
    </source>
</evidence>
<keyword evidence="2" id="KW-0677">Repeat</keyword>
<name>A0A6F9D9D7_9ASCI</name>
<dbReference type="InterPro" id="IPR007192">
    <property type="entry name" value="APC8"/>
</dbReference>
<feature type="repeat" description="TPR" evidence="7">
    <location>
        <begin position="365"/>
        <end position="398"/>
    </location>
</feature>
<proteinExistence type="evidence at transcript level"/>
<keyword evidence="3" id="KW-0498">Mitosis</keyword>
<feature type="compositionally biased region" description="Polar residues" evidence="8">
    <location>
        <begin position="569"/>
        <end position="578"/>
    </location>
</feature>
<dbReference type="GO" id="GO:0031145">
    <property type="term" value="P:anaphase-promoting complex-dependent catabolic process"/>
    <property type="evidence" value="ECO:0007669"/>
    <property type="project" value="TreeGrafter"/>
</dbReference>
<organism evidence="10">
    <name type="scientific">Phallusia mammillata</name>
    <dbReference type="NCBI Taxonomy" id="59560"/>
    <lineage>
        <taxon>Eukaryota</taxon>
        <taxon>Metazoa</taxon>
        <taxon>Chordata</taxon>
        <taxon>Tunicata</taxon>
        <taxon>Ascidiacea</taxon>
        <taxon>Phlebobranchia</taxon>
        <taxon>Ascidiidae</taxon>
        <taxon>Phallusia</taxon>
    </lineage>
</organism>
<feature type="region of interest" description="Disordered" evidence="8">
    <location>
        <begin position="564"/>
        <end position="624"/>
    </location>
</feature>
<evidence type="ECO:0000313" key="10">
    <source>
        <dbReference type="EMBL" id="CAB3229174.1"/>
    </source>
</evidence>